<proteinExistence type="predicted"/>
<keyword evidence="2" id="KW-1185">Reference proteome</keyword>
<protein>
    <submittedName>
        <fullName evidence="1">Argininosuccinate lyase</fullName>
        <ecNumber evidence="1">4.3.2.1</ecNumber>
    </submittedName>
</protein>
<evidence type="ECO:0000313" key="2">
    <source>
        <dbReference type="Proteomes" id="UP000616151"/>
    </source>
</evidence>
<name>A0ACC5RE44_9HYPH</name>
<dbReference type="EMBL" id="JAENHL010000008">
    <property type="protein sequence ID" value="MBK1870771.1"/>
    <property type="molecule type" value="Genomic_DNA"/>
</dbReference>
<evidence type="ECO:0000313" key="1">
    <source>
        <dbReference type="EMBL" id="MBK1870771.1"/>
    </source>
</evidence>
<keyword evidence="1" id="KW-0456">Lyase</keyword>
<sequence length="503" mass="54402">MTQQISPRLSEPLAPEILDLVFRPRIERELGGGIDDLCAVNEAHLIMLERMGLVSARDALKLAEALTAIRGEGIAAIPRDPSREDGYFNFEAALMVRAGAEAGGRLHIARSRNDINATLDRLAMRSLLAEMIAAVIDWRRVLTERALSFADMVMPGYTHLQLAQPITFGFYLAGIATALTRDAERLFRAYEAANSCPLGACALAGTSFAIDRDLVADLLGFDNVRLHTQDAVASRDYAWDAALAMLSLASTWGRFAQDLYVWATPEFGLVSFPDNIAGISSIMPQKKNPIAVEFLKSASGEVLGGLTATFTIFKGGHFSHAGDTSRGALAPLWPALRLSLNAVKIAALVADRIEPRPGVMAKRAAEGFSTATDLADELVRQCGLSFRQAHHVVADLVRDAIARDLGAMDMRESDLCQAFERVMGRSLPVAAADLLGVLDPAKAVRRRQSAGSASPSETRKLCATLEEEADRDADELRARLSAVTAARQRLESQICTLMKTAES</sequence>
<dbReference type="Proteomes" id="UP000616151">
    <property type="component" value="Unassembled WGS sequence"/>
</dbReference>
<organism evidence="1 2">
    <name type="scientific">Taklimakanibacter albus</name>
    <dbReference type="NCBI Taxonomy" id="2800327"/>
    <lineage>
        <taxon>Bacteria</taxon>
        <taxon>Pseudomonadati</taxon>
        <taxon>Pseudomonadota</taxon>
        <taxon>Alphaproteobacteria</taxon>
        <taxon>Hyphomicrobiales</taxon>
        <taxon>Aestuariivirgaceae</taxon>
        <taxon>Taklimakanibacter</taxon>
    </lineage>
</organism>
<accession>A0ACC5RE44</accession>
<gene>
    <name evidence="1" type="primary">argH</name>
    <name evidence="1" type="ORF">JHL16_30680</name>
</gene>
<dbReference type="EC" id="4.3.2.1" evidence="1"/>
<comment type="caution">
    <text evidence="1">The sequence shown here is derived from an EMBL/GenBank/DDBJ whole genome shotgun (WGS) entry which is preliminary data.</text>
</comment>
<reference evidence="1" key="1">
    <citation type="submission" date="2021-01" db="EMBL/GenBank/DDBJ databases">
        <authorList>
            <person name="Sun Q."/>
        </authorList>
    </citation>
    <scope>NUCLEOTIDE SEQUENCE</scope>
    <source>
        <strain evidence="1">YIM B02566</strain>
    </source>
</reference>